<feature type="region of interest" description="Disordered" evidence="1">
    <location>
        <begin position="1"/>
        <end position="57"/>
    </location>
</feature>
<proteinExistence type="predicted"/>
<name>A0ABW5E818_9GAMM</name>
<feature type="compositionally biased region" description="Low complexity" evidence="1">
    <location>
        <begin position="41"/>
        <end position="50"/>
    </location>
</feature>
<organism evidence="2 3">
    <name type="scientific">Microbulbifer halophilus</name>
    <dbReference type="NCBI Taxonomy" id="453963"/>
    <lineage>
        <taxon>Bacteria</taxon>
        <taxon>Pseudomonadati</taxon>
        <taxon>Pseudomonadota</taxon>
        <taxon>Gammaproteobacteria</taxon>
        <taxon>Cellvibrionales</taxon>
        <taxon>Microbulbiferaceae</taxon>
        <taxon>Microbulbifer</taxon>
    </lineage>
</organism>
<evidence type="ECO:0000256" key="1">
    <source>
        <dbReference type="SAM" id="MobiDB-lite"/>
    </source>
</evidence>
<reference evidence="3" key="1">
    <citation type="journal article" date="2019" name="Int. J. Syst. Evol. Microbiol.">
        <title>The Global Catalogue of Microorganisms (GCM) 10K type strain sequencing project: providing services to taxonomists for standard genome sequencing and annotation.</title>
        <authorList>
            <consortium name="The Broad Institute Genomics Platform"/>
            <consortium name="The Broad Institute Genome Sequencing Center for Infectious Disease"/>
            <person name="Wu L."/>
            <person name="Ma J."/>
        </authorList>
    </citation>
    <scope>NUCLEOTIDE SEQUENCE [LARGE SCALE GENOMIC DNA]</scope>
    <source>
        <strain evidence="3">KCTC 12848</strain>
    </source>
</reference>
<dbReference type="RefSeq" id="WP_265720507.1">
    <property type="nucleotide sequence ID" value="NZ_JAPIVK010000003.1"/>
</dbReference>
<protein>
    <submittedName>
        <fullName evidence="2">Uncharacterized protein</fullName>
    </submittedName>
</protein>
<sequence>MCSEPEKEPSQDEALKRLKKKSKEIKSKNVVPPVDDEEPSGRLSGGPDSLDLSDDED</sequence>
<evidence type="ECO:0000313" key="3">
    <source>
        <dbReference type="Proteomes" id="UP001597425"/>
    </source>
</evidence>
<feature type="compositionally biased region" description="Basic and acidic residues" evidence="1">
    <location>
        <begin position="1"/>
        <end position="16"/>
    </location>
</feature>
<dbReference type="Proteomes" id="UP001597425">
    <property type="component" value="Unassembled WGS sequence"/>
</dbReference>
<gene>
    <name evidence="2" type="ORF">ACFSKX_04950</name>
</gene>
<accession>A0ABW5E818</accession>
<dbReference type="EMBL" id="JBHUJD010000005">
    <property type="protein sequence ID" value="MFD2309758.1"/>
    <property type="molecule type" value="Genomic_DNA"/>
</dbReference>
<keyword evidence="3" id="KW-1185">Reference proteome</keyword>
<evidence type="ECO:0000313" key="2">
    <source>
        <dbReference type="EMBL" id="MFD2309758.1"/>
    </source>
</evidence>
<comment type="caution">
    <text evidence="2">The sequence shown here is derived from an EMBL/GenBank/DDBJ whole genome shotgun (WGS) entry which is preliminary data.</text>
</comment>